<dbReference type="Pfam" id="PF00172">
    <property type="entry name" value="Zn_clus"/>
    <property type="match status" value="1"/>
</dbReference>
<dbReference type="InterPro" id="IPR036864">
    <property type="entry name" value="Zn2-C6_fun-type_DNA-bd_sf"/>
</dbReference>
<feature type="domain" description="Zn(2)-C6 fungal-type" evidence="3">
    <location>
        <begin position="30"/>
        <end position="60"/>
    </location>
</feature>
<name>A0A9P8PHX1_9ASCO</name>
<dbReference type="GO" id="GO:0008270">
    <property type="term" value="F:zinc ion binding"/>
    <property type="evidence" value="ECO:0007669"/>
    <property type="project" value="InterPro"/>
</dbReference>
<dbReference type="GO" id="GO:0005634">
    <property type="term" value="C:nucleus"/>
    <property type="evidence" value="ECO:0007669"/>
    <property type="project" value="UniProtKB-SubCell"/>
</dbReference>
<dbReference type="PANTHER" id="PTHR37534:SF49">
    <property type="entry name" value="LYSINE BIOSYNTHESIS REGULATORY PROTEIN LYS14"/>
    <property type="match status" value="1"/>
</dbReference>
<evidence type="ECO:0000259" key="3">
    <source>
        <dbReference type="PROSITE" id="PS50048"/>
    </source>
</evidence>
<dbReference type="GO" id="GO:0045944">
    <property type="term" value="P:positive regulation of transcription by RNA polymerase II"/>
    <property type="evidence" value="ECO:0007669"/>
    <property type="project" value="TreeGrafter"/>
</dbReference>
<protein>
    <recommendedName>
        <fullName evidence="3">Zn(2)-C6 fungal-type domain-containing protein</fullName>
    </recommendedName>
</protein>
<dbReference type="InterPro" id="IPR001138">
    <property type="entry name" value="Zn2Cys6_DnaBD"/>
</dbReference>
<evidence type="ECO:0000256" key="2">
    <source>
        <dbReference type="ARBA" id="ARBA00023242"/>
    </source>
</evidence>
<dbReference type="PANTHER" id="PTHR37534">
    <property type="entry name" value="TRANSCRIPTIONAL ACTIVATOR PROTEIN UGA3"/>
    <property type="match status" value="1"/>
</dbReference>
<reference evidence="4" key="1">
    <citation type="journal article" date="2021" name="Open Biol.">
        <title>Shared evolutionary footprints suggest mitochondrial oxidative damage underlies multiple complex I losses in fungi.</title>
        <authorList>
            <person name="Schikora-Tamarit M.A."/>
            <person name="Marcet-Houben M."/>
            <person name="Nosek J."/>
            <person name="Gabaldon T."/>
        </authorList>
    </citation>
    <scope>NUCLEOTIDE SEQUENCE</scope>
    <source>
        <strain evidence="4">CBS6341</strain>
    </source>
</reference>
<dbReference type="EMBL" id="JAEUBF010001205">
    <property type="protein sequence ID" value="KAH3672127.1"/>
    <property type="molecule type" value="Genomic_DNA"/>
</dbReference>
<dbReference type="Gene3D" id="4.10.240.10">
    <property type="entry name" value="Zn(2)-C6 fungal-type DNA-binding domain"/>
    <property type="match status" value="1"/>
</dbReference>
<dbReference type="InterPro" id="IPR021858">
    <property type="entry name" value="Fun_TF"/>
</dbReference>
<dbReference type="CDD" id="cd00067">
    <property type="entry name" value="GAL4"/>
    <property type="match status" value="1"/>
</dbReference>
<keyword evidence="2" id="KW-0539">Nucleus</keyword>
<dbReference type="OrthoDB" id="424974at2759"/>
<dbReference type="PROSITE" id="PS50048">
    <property type="entry name" value="ZN2_CY6_FUNGAL_2"/>
    <property type="match status" value="1"/>
</dbReference>
<keyword evidence="5" id="KW-1185">Reference proteome</keyword>
<accession>A0A9P8PHX1</accession>
<evidence type="ECO:0000256" key="1">
    <source>
        <dbReference type="ARBA" id="ARBA00004123"/>
    </source>
</evidence>
<dbReference type="SUPFAM" id="SSF57701">
    <property type="entry name" value="Zn2/Cys6 DNA-binding domain"/>
    <property type="match status" value="1"/>
</dbReference>
<dbReference type="PROSITE" id="PS00463">
    <property type="entry name" value="ZN2_CY6_FUNGAL_1"/>
    <property type="match status" value="1"/>
</dbReference>
<sequence length="628" mass="72140">MEVNVANSAVVPDVIKDNSKISKGKYSRNGCTECKKRRMKCDENKPKCWQCARLERECIYIYNPKNKKRKPSSLKTPPNNNSGNKKIKILNSTTIVTSNDGIKPNENEESPIPLSTANETNAEFSFSVHDFNTVYHDLNDLVNWRIEQQLTPNLKIYMENNDNFDAQIPEFQSESNFQQQYQTSTTNLIPKTSENKEIIKYIKLEEFNLGDPHMEYLDLFYHKFSPMVCPFGPSKECNPIRDVLLNYAKIESYLLYALLASGARLKHRESLKHHDDQAFCSYLSECLKILGHNFKDETIVLKKTEPMLLTILLVTSDCGSSQNTKWRAHLRGAKELLKKSSFLKINTDVLNFCKDWLISYELLAGMTNPYGGIFQDDDYEIDSFITNDEDYLASLKKLNMIDENGFNYMAGHLIELDLVFKKIVILLNKIRSNENILEYHFLNYKNFQNLISIDEISEIMSELTILGKKSIIDKSGIIPITNPNHPINNLIDNSLNQSISKVSDDLVLSLSDISNQSHILAGQIIMLNQILQIPKESTVIQELVSKCLNFLTFLKPIDFDYNNLCITHLHMAIVILGKCCILDDDKNLVRRFLKKLGEMGLDSAFYNLKKLESTWKGINEVEEDILTW</sequence>
<dbReference type="Pfam" id="PF11951">
    <property type="entry name" value="Fungal_trans_2"/>
    <property type="match status" value="1"/>
</dbReference>
<dbReference type="GO" id="GO:0000976">
    <property type="term" value="F:transcription cis-regulatory region binding"/>
    <property type="evidence" value="ECO:0007669"/>
    <property type="project" value="TreeGrafter"/>
</dbReference>
<dbReference type="AlphaFoldDB" id="A0A9P8PHX1"/>
<comment type="subcellular location">
    <subcellularLocation>
        <location evidence="1">Nucleus</location>
    </subcellularLocation>
</comment>
<reference evidence="4" key="2">
    <citation type="submission" date="2021-01" db="EMBL/GenBank/DDBJ databases">
        <authorList>
            <person name="Schikora-Tamarit M.A."/>
        </authorList>
    </citation>
    <scope>NUCLEOTIDE SEQUENCE</scope>
    <source>
        <strain evidence="4">CBS6341</strain>
    </source>
</reference>
<dbReference type="Proteomes" id="UP000769528">
    <property type="component" value="Unassembled WGS sequence"/>
</dbReference>
<evidence type="ECO:0000313" key="5">
    <source>
        <dbReference type="Proteomes" id="UP000769528"/>
    </source>
</evidence>
<dbReference type="SMART" id="SM00066">
    <property type="entry name" value="GAL4"/>
    <property type="match status" value="1"/>
</dbReference>
<organism evidence="4 5">
    <name type="scientific">Wickerhamomyces mucosus</name>
    <dbReference type="NCBI Taxonomy" id="1378264"/>
    <lineage>
        <taxon>Eukaryota</taxon>
        <taxon>Fungi</taxon>
        <taxon>Dikarya</taxon>
        <taxon>Ascomycota</taxon>
        <taxon>Saccharomycotina</taxon>
        <taxon>Saccharomycetes</taxon>
        <taxon>Phaffomycetales</taxon>
        <taxon>Wickerhamomycetaceae</taxon>
        <taxon>Wickerhamomyces</taxon>
    </lineage>
</organism>
<dbReference type="GO" id="GO:0000981">
    <property type="term" value="F:DNA-binding transcription factor activity, RNA polymerase II-specific"/>
    <property type="evidence" value="ECO:0007669"/>
    <property type="project" value="InterPro"/>
</dbReference>
<comment type="caution">
    <text evidence="4">The sequence shown here is derived from an EMBL/GenBank/DDBJ whole genome shotgun (WGS) entry which is preliminary data.</text>
</comment>
<gene>
    <name evidence="4" type="ORF">WICMUC_004442</name>
</gene>
<proteinExistence type="predicted"/>
<evidence type="ECO:0000313" key="4">
    <source>
        <dbReference type="EMBL" id="KAH3672127.1"/>
    </source>
</evidence>